<dbReference type="AlphaFoldDB" id="A0A0G2I2G5"/>
<evidence type="ECO:0000313" key="1">
    <source>
        <dbReference type="EMBL" id="KKZ64792.1"/>
    </source>
</evidence>
<dbReference type="EMBL" id="LCZI01000742">
    <property type="protein sequence ID" value="KKZ64792.1"/>
    <property type="molecule type" value="Genomic_DNA"/>
</dbReference>
<reference evidence="2" key="1">
    <citation type="journal article" date="2015" name="PLoS Genet.">
        <title>The dynamic genome and transcriptome of the human fungal pathogen Blastomyces and close relative Emmonsia.</title>
        <authorList>
            <person name="Munoz J.F."/>
            <person name="Gauthier G.M."/>
            <person name="Desjardins C.A."/>
            <person name="Gallo J.E."/>
            <person name="Holder J."/>
            <person name="Sullivan T.D."/>
            <person name="Marty A.J."/>
            <person name="Carmen J.C."/>
            <person name="Chen Z."/>
            <person name="Ding L."/>
            <person name="Gujja S."/>
            <person name="Magrini V."/>
            <person name="Misas E."/>
            <person name="Mitreva M."/>
            <person name="Priest M."/>
            <person name="Saif S."/>
            <person name="Whiston E.A."/>
            <person name="Young S."/>
            <person name="Zeng Q."/>
            <person name="Goldman W.E."/>
            <person name="Mardis E.R."/>
            <person name="Taylor J.W."/>
            <person name="McEwen J.G."/>
            <person name="Clay O.K."/>
            <person name="Klein B.S."/>
            <person name="Cuomo C.A."/>
        </authorList>
    </citation>
    <scope>NUCLEOTIDE SEQUENCE [LARGE SCALE GENOMIC DNA]</scope>
    <source>
        <strain evidence="2">UAMH 3008</strain>
    </source>
</reference>
<evidence type="ECO:0000313" key="2">
    <source>
        <dbReference type="Proteomes" id="UP000034164"/>
    </source>
</evidence>
<feature type="non-terminal residue" evidence="1">
    <location>
        <position position="119"/>
    </location>
</feature>
<dbReference type="VEuPathDB" id="FungiDB:EMCG_09312"/>
<organism evidence="1 2">
    <name type="scientific">[Emmonsia] crescens</name>
    <dbReference type="NCBI Taxonomy" id="73230"/>
    <lineage>
        <taxon>Eukaryota</taxon>
        <taxon>Fungi</taxon>
        <taxon>Dikarya</taxon>
        <taxon>Ascomycota</taxon>
        <taxon>Pezizomycotina</taxon>
        <taxon>Eurotiomycetes</taxon>
        <taxon>Eurotiomycetidae</taxon>
        <taxon>Onygenales</taxon>
        <taxon>Ajellomycetaceae</taxon>
        <taxon>Emergomyces</taxon>
    </lineage>
</organism>
<proteinExistence type="predicted"/>
<sequence>MHLNRNRGQSGNAVHYMSKVPQYHPSIRARTGIKSRYAEHPNFVQSLLQNKAACKQQGQKGVVKYLQNPGWYPGMASLPVNLAATIYYRAECNRLDESLWLVLVSQRSPERASDRKWES</sequence>
<name>A0A0G2I2G5_9EURO</name>
<dbReference type="Proteomes" id="UP000034164">
    <property type="component" value="Unassembled WGS sequence"/>
</dbReference>
<gene>
    <name evidence="1" type="ORF">EMCG_09312</name>
</gene>
<accession>A0A0G2I2G5</accession>
<protein>
    <submittedName>
        <fullName evidence="1">Uncharacterized protein</fullName>
    </submittedName>
</protein>
<comment type="caution">
    <text evidence="1">The sequence shown here is derived from an EMBL/GenBank/DDBJ whole genome shotgun (WGS) entry which is preliminary data.</text>
</comment>